<keyword evidence="1" id="KW-0472">Membrane</keyword>
<dbReference type="PANTHER" id="PTHR40547">
    <property type="entry name" value="SLL0298 PROTEIN"/>
    <property type="match status" value="1"/>
</dbReference>
<name>A0A7Y0HG17_9PROT</name>
<comment type="caution">
    <text evidence="3">The sequence shown here is derived from an EMBL/GenBank/DDBJ whole genome shotgun (WGS) entry which is preliminary data.</text>
</comment>
<dbReference type="RefSeq" id="WP_169624736.1">
    <property type="nucleotide sequence ID" value="NZ_JABBNT010000002.1"/>
</dbReference>
<dbReference type="AlphaFoldDB" id="A0A7Y0HG17"/>
<protein>
    <submittedName>
        <fullName evidence="3">DUF2062 domain-containing protein</fullName>
    </submittedName>
</protein>
<evidence type="ECO:0000313" key="4">
    <source>
        <dbReference type="Proteomes" id="UP000539372"/>
    </source>
</evidence>
<keyword evidence="4" id="KW-1185">Reference proteome</keyword>
<reference evidence="3 4" key="1">
    <citation type="submission" date="2020-04" db="EMBL/GenBank/DDBJ databases">
        <title>Rhodospirillaceae bacterium KN72 isolated from deep sea.</title>
        <authorList>
            <person name="Zhang D.-C."/>
        </authorList>
    </citation>
    <scope>NUCLEOTIDE SEQUENCE [LARGE SCALE GENOMIC DNA]</scope>
    <source>
        <strain evidence="3 4">KN72</strain>
    </source>
</reference>
<dbReference type="EMBL" id="JABBNT010000002">
    <property type="protein sequence ID" value="NMM44452.1"/>
    <property type="molecule type" value="Genomic_DNA"/>
</dbReference>
<feature type="domain" description="DUF2062" evidence="2">
    <location>
        <begin position="27"/>
        <end position="168"/>
    </location>
</feature>
<keyword evidence="1" id="KW-1133">Transmembrane helix</keyword>
<feature type="transmembrane region" description="Helical" evidence="1">
    <location>
        <begin position="46"/>
        <end position="73"/>
    </location>
</feature>
<accession>A0A7Y0HG17</accession>
<dbReference type="InterPro" id="IPR018639">
    <property type="entry name" value="DUF2062"/>
</dbReference>
<keyword evidence="1" id="KW-0812">Transmembrane</keyword>
<feature type="transmembrane region" description="Helical" evidence="1">
    <location>
        <begin position="80"/>
        <end position="102"/>
    </location>
</feature>
<organism evidence="3 4">
    <name type="scientific">Pacificispira spongiicola</name>
    <dbReference type="NCBI Taxonomy" id="2729598"/>
    <lineage>
        <taxon>Bacteria</taxon>
        <taxon>Pseudomonadati</taxon>
        <taxon>Pseudomonadota</taxon>
        <taxon>Alphaproteobacteria</taxon>
        <taxon>Rhodospirillales</taxon>
        <taxon>Rhodospirillaceae</taxon>
        <taxon>Pacificispira</taxon>
    </lineage>
</organism>
<dbReference type="Proteomes" id="UP000539372">
    <property type="component" value="Unassembled WGS sequence"/>
</dbReference>
<dbReference type="Pfam" id="PF09835">
    <property type="entry name" value="DUF2062"/>
    <property type="match status" value="1"/>
</dbReference>
<gene>
    <name evidence="3" type="ORF">HH303_08170</name>
</gene>
<evidence type="ECO:0000259" key="2">
    <source>
        <dbReference type="Pfam" id="PF09835"/>
    </source>
</evidence>
<evidence type="ECO:0000313" key="3">
    <source>
        <dbReference type="EMBL" id="NMM44452.1"/>
    </source>
</evidence>
<evidence type="ECO:0000256" key="1">
    <source>
        <dbReference type="SAM" id="Phobius"/>
    </source>
</evidence>
<dbReference type="PANTHER" id="PTHR40547:SF1">
    <property type="entry name" value="SLL0298 PROTEIN"/>
    <property type="match status" value="1"/>
</dbReference>
<proteinExistence type="predicted"/>
<sequence length="183" mass="20517">MRFKGRSPRTWLTTTREFIWPRMSLSRLWAYYKKRISRLPGTPHSIAAGFAAGAAVSFTPFMGLHFVLGALLAYLLRGNLIASALGTLVGNPWTFPLIWIAIYEIGSSILPGEGTKVSLNDLSFTYLMAHIGDVLLPMMLGGAILSVVVWPIFYFPLVRMIEKLRRSRLGRSRKRAEMGRETA</sequence>
<feature type="transmembrane region" description="Helical" evidence="1">
    <location>
        <begin position="134"/>
        <end position="158"/>
    </location>
</feature>